<comment type="caution">
    <text evidence="6">The sequence shown here is derived from an EMBL/GenBank/DDBJ whole genome shotgun (WGS) entry which is preliminary data.</text>
</comment>
<dbReference type="EMBL" id="NBIU01000014">
    <property type="protein sequence ID" value="PZT48047.1"/>
    <property type="molecule type" value="Genomic_DNA"/>
</dbReference>
<evidence type="ECO:0000313" key="6">
    <source>
        <dbReference type="EMBL" id="PZT48047.1"/>
    </source>
</evidence>
<dbReference type="Proteomes" id="UP000249746">
    <property type="component" value="Unassembled WGS sequence"/>
</dbReference>
<dbReference type="InterPro" id="IPR015424">
    <property type="entry name" value="PyrdxlP-dep_Trfase"/>
</dbReference>
<dbReference type="PANTHER" id="PTHR30244">
    <property type="entry name" value="TRANSAMINASE"/>
    <property type="match status" value="1"/>
</dbReference>
<comment type="similarity">
    <text evidence="2 5">Belongs to the DegT/DnrJ/EryC1 family.</text>
</comment>
<evidence type="ECO:0000256" key="4">
    <source>
        <dbReference type="PIRSR" id="PIRSR000390-2"/>
    </source>
</evidence>
<keyword evidence="1 4" id="KW-0663">Pyridoxal phosphate</keyword>
<dbReference type="Gene3D" id="3.40.640.10">
    <property type="entry name" value="Type I PLP-dependent aspartate aminotransferase-like (Major domain)"/>
    <property type="match status" value="1"/>
</dbReference>
<dbReference type="RefSeq" id="WP_111229852.1">
    <property type="nucleotide sequence ID" value="NZ_NBIU01000014.1"/>
</dbReference>
<dbReference type="PIRSF" id="PIRSF000390">
    <property type="entry name" value="PLP_StrS"/>
    <property type="match status" value="1"/>
</dbReference>
<dbReference type="GO" id="GO:0000271">
    <property type="term" value="P:polysaccharide biosynthetic process"/>
    <property type="evidence" value="ECO:0007669"/>
    <property type="project" value="TreeGrafter"/>
</dbReference>
<dbReference type="InterPro" id="IPR000653">
    <property type="entry name" value="DegT/StrS_aminotransferase"/>
</dbReference>
<accession>A0A2W6MUB0</accession>
<sequence>MVIKFLDLHKQYLTIKEEIDQAIFEVISKSAFIGGSVVGEFEEAFSKFLGGGVGVLGVANGTDALEISIKALNLPKDSIVLVPANTFAASAEAVVNNGLKIKFVDCNESYGMDLEDLKNKITKEVSAILVVHLYGMPAPMNEILKLARKNNLKVIEDCAQAHGAEYRGDKVGTFGDIATFSFYPGKNLGAYGDGGAIVSKNEKLLQKCKQIAHHGGLVKYEHTIVGRNSRLDSIQAAILKVKLQYLQKWNKKRQEVAKMYYEGLKEVELPKVSEGESVWHLFVVRFQKREKIIEALKNKNIEYGLHYPIALPNTPAFYKQTYVVPSENKRATFYQGQILSLPMGEHLEVEEVQRIIKVVNEAVSGE</sequence>
<feature type="modified residue" description="N6-(pyridoxal phosphate)lysine" evidence="4">
    <location>
        <position position="186"/>
    </location>
</feature>
<dbReference type="Pfam" id="PF01041">
    <property type="entry name" value="DegT_DnrJ_EryC1"/>
    <property type="match status" value="1"/>
</dbReference>
<keyword evidence="7" id="KW-1185">Reference proteome</keyword>
<dbReference type="CDD" id="cd00616">
    <property type="entry name" value="AHBA_syn"/>
    <property type="match status" value="1"/>
</dbReference>
<gene>
    <name evidence="6" type="ORF">B6S12_05720</name>
</gene>
<dbReference type="InterPro" id="IPR015422">
    <property type="entry name" value="PyrdxlP-dep_Trfase_small"/>
</dbReference>
<evidence type="ECO:0000256" key="2">
    <source>
        <dbReference type="ARBA" id="ARBA00037999"/>
    </source>
</evidence>
<dbReference type="InterPro" id="IPR015421">
    <property type="entry name" value="PyrdxlP-dep_Trfase_major"/>
</dbReference>
<dbReference type="Gene3D" id="3.90.1150.10">
    <property type="entry name" value="Aspartate Aminotransferase, domain 1"/>
    <property type="match status" value="1"/>
</dbReference>
<protein>
    <submittedName>
        <fullName evidence="6">Erythromycin biosynthesis sensory transduction protein eryC1</fullName>
    </submittedName>
</protein>
<dbReference type="PANTHER" id="PTHR30244:SF36">
    <property type="entry name" value="3-OXO-GLUCOSE-6-PHOSPHATE:GLUTAMATE AMINOTRANSFERASE"/>
    <property type="match status" value="1"/>
</dbReference>
<dbReference type="OrthoDB" id="9766188at2"/>
<reference evidence="6 7" key="1">
    <citation type="submission" date="2017-03" db="EMBL/GenBank/DDBJ databases">
        <title>Genomic and clinical evidence uncovers the enterohepatic species Helicobacter valdiviensis as a potential human intestinal pathogen.</title>
        <authorList>
            <person name="Fresia P."/>
            <person name="Jara R."/>
            <person name="Sierra R."/>
            <person name="Ferres I."/>
            <person name="Greif G."/>
            <person name="Iraola G."/>
            <person name="Collado L."/>
        </authorList>
    </citation>
    <scope>NUCLEOTIDE SEQUENCE [LARGE SCALE GENOMIC DNA]</scope>
    <source>
        <strain evidence="6 7">WBE14</strain>
    </source>
</reference>
<organism evidence="6 7">
    <name type="scientific">Helicobacter valdiviensis</name>
    <dbReference type="NCBI Taxonomy" id="1458358"/>
    <lineage>
        <taxon>Bacteria</taxon>
        <taxon>Pseudomonadati</taxon>
        <taxon>Campylobacterota</taxon>
        <taxon>Epsilonproteobacteria</taxon>
        <taxon>Campylobacterales</taxon>
        <taxon>Helicobacteraceae</taxon>
        <taxon>Helicobacter</taxon>
    </lineage>
</organism>
<dbReference type="GO" id="GO:0008483">
    <property type="term" value="F:transaminase activity"/>
    <property type="evidence" value="ECO:0007669"/>
    <property type="project" value="TreeGrafter"/>
</dbReference>
<dbReference type="SUPFAM" id="SSF53383">
    <property type="entry name" value="PLP-dependent transferases"/>
    <property type="match status" value="1"/>
</dbReference>
<dbReference type="AlphaFoldDB" id="A0A2W6MUB0"/>
<name>A0A2W6MUB0_9HELI</name>
<dbReference type="GO" id="GO:0030170">
    <property type="term" value="F:pyridoxal phosphate binding"/>
    <property type="evidence" value="ECO:0007669"/>
    <property type="project" value="TreeGrafter"/>
</dbReference>
<evidence type="ECO:0000256" key="5">
    <source>
        <dbReference type="RuleBase" id="RU004508"/>
    </source>
</evidence>
<proteinExistence type="inferred from homology"/>
<evidence type="ECO:0000256" key="3">
    <source>
        <dbReference type="PIRSR" id="PIRSR000390-1"/>
    </source>
</evidence>
<evidence type="ECO:0000256" key="1">
    <source>
        <dbReference type="ARBA" id="ARBA00022898"/>
    </source>
</evidence>
<feature type="active site" description="Proton acceptor" evidence="3">
    <location>
        <position position="186"/>
    </location>
</feature>
<evidence type="ECO:0000313" key="7">
    <source>
        <dbReference type="Proteomes" id="UP000249746"/>
    </source>
</evidence>